<feature type="transmembrane region" description="Helical" evidence="1">
    <location>
        <begin position="347"/>
        <end position="364"/>
    </location>
</feature>
<feature type="transmembrane region" description="Helical" evidence="1">
    <location>
        <begin position="88"/>
        <end position="106"/>
    </location>
</feature>
<feature type="transmembrane region" description="Helical" evidence="1">
    <location>
        <begin position="444"/>
        <end position="462"/>
    </location>
</feature>
<dbReference type="OrthoDB" id="3314392at2"/>
<dbReference type="Proteomes" id="UP000075737">
    <property type="component" value="Unassembled WGS sequence"/>
</dbReference>
<feature type="transmembrane region" description="Helical" evidence="1">
    <location>
        <begin position="265"/>
        <end position="284"/>
    </location>
</feature>
<proteinExistence type="predicted"/>
<feature type="transmembrane region" description="Helical" evidence="1">
    <location>
        <begin position="304"/>
        <end position="323"/>
    </location>
</feature>
<gene>
    <name evidence="2" type="primary">abgT_2</name>
    <name evidence="2" type="ORF">ATZ99_12030</name>
</gene>
<dbReference type="EMBL" id="LOHZ01000027">
    <property type="protein sequence ID" value="KYO66575.1"/>
    <property type="molecule type" value="Genomic_DNA"/>
</dbReference>
<evidence type="ECO:0000313" key="2">
    <source>
        <dbReference type="EMBL" id="KYO66575.1"/>
    </source>
</evidence>
<evidence type="ECO:0000256" key="1">
    <source>
        <dbReference type="SAM" id="Phobius"/>
    </source>
</evidence>
<organism evidence="2 3">
    <name type="scientific">Thermovenabulum gondwanense</name>
    <dbReference type="NCBI Taxonomy" id="520767"/>
    <lineage>
        <taxon>Bacteria</taxon>
        <taxon>Bacillati</taxon>
        <taxon>Bacillota</taxon>
        <taxon>Clostridia</taxon>
        <taxon>Thermosediminibacterales</taxon>
        <taxon>Thermosediminibacteraceae</taxon>
        <taxon>Thermovenabulum</taxon>
    </lineage>
</organism>
<dbReference type="PATRIC" id="fig|520767.4.peg.1307"/>
<protein>
    <submittedName>
        <fullName evidence="2">p-aminobenzoyl-glutamate transport protein</fullName>
    </submittedName>
</protein>
<feature type="transmembrane region" description="Helical" evidence="1">
    <location>
        <begin position="384"/>
        <end position="406"/>
    </location>
</feature>
<dbReference type="PANTHER" id="PTHR30282">
    <property type="entry name" value="P-AMINOBENZOYL GLUTAMATE TRANSPORTER"/>
    <property type="match status" value="1"/>
</dbReference>
<feature type="transmembrane region" description="Helical" evidence="1">
    <location>
        <begin position="215"/>
        <end position="234"/>
    </location>
</feature>
<evidence type="ECO:0000313" key="3">
    <source>
        <dbReference type="Proteomes" id="UP000075737"/>
    </source>
</evidence>
<keyword evidence="1" id="KW-0812">Transmembrane</keyword>
<dbReference type="RefSeq" id="WP_068748325.1">
    <property type="nucleotide sequence ID" value="NZ_LOHZ01000027.1"/>
</dbReference>
<dbReference type="InterPro" id="IPR004697">
    <property type="entry name" value="AbgT"/>
</dbReference>
<dbReference type="Pfam" id="PF03806">
    <property type="entry name" value="ABG_transport"/>
    <property type="match status" value="1"/>
</dbReference>
<keyword evidence="3" id="KW-1185">Reference proteome</keyword>
<reference evidence="2 3" key="1">
    <citation type="submission" date="2015-12" db="EMBL/GenBank/DDBJ databases">
        <title>Draft genome of Thermovenabulum gondwanense isolated from a red thermophilic microbial mat colonisisng an outflow channel of a bore well.</title>
        <authorList>
            <person name="Patel B.K."/>
        </authorList>
    </citation>
    <scope>NUCLEOTIDE SEQUENCE [LARGE SCALE GENOMIC DNA]</scope>
    <source>
        <strain evidence="2 3">R270</strain>
    </source>
</reference>
<dbReference type="STRING" id="520767.ATZ99_12030"/>
<dbReference type="AlphaFoldDB" id="A0A161PUW6"/>
<keyword evidence="1" id="KW-0472">Membrane</keyword>
<feature type="transmembrane region" description="Helical" evidence="1">
    <location>
        <begin position="167"/>
        <end position="195"/>
    </location>
</feature>
<feature type="transmembrane region" description="Helical" evidence="1">
    <location>
        <begin position="126"/>
        <end position="155"/>
    </location>
</feature>
<feature type="transmembrane region" description="Helical" evidence="1">
    <location>
        <begin position="33"/>
        <end position="57"/>
    </location>
</feature>
<sequence length="511" mass="55393">MLEVKTNLPKKKGKFESFLDWVEKVGNKIPHTFILFIYLTVFLMILSAVLSLTGVTVTNPATKEVIKVKNLLDAEGIRWILQNMIKNFTGFAPLGLVLAMTMGIGLSEEVGLLSAFMRKTMLGVPAWAISLAVMFIGINGNIASDASVIIIPALAASVYLSLGKNPLVGLVAGYAAACAGFSANLIIVGTDALLAGITQEAVKIIDPKMQINPSINWYFMMASTIIFTFVGAWITEKIIAPRLGEYKGNIKYLENKELSPEENKALRSAGIAAIIYLVILALLVVPKGAILRNPKTGGLIPSPFLSGIIPIIMFFFITISVVYGKKIGSIKNSADVPKLMAEAVKKMSSYIVLVFIIGQFVAFFDWSNIGVVLAVKGAEFLKNIGFTGIPLALGLIILSTIINLFIGSGSAKWSILAPIFVPMMMLLGYSPAFTQVIYRIGDSSTNPITPLFPYFPILLGFAQQYDENIGVGTLISLMIPYSLIFMIVWILQLFVWMALKLPLGPGAGIFM</sequence>
<accession>A0A161PUW6</accession>
<dbReference type="GO" id="GO:1902604">
    <property type="term" value="P:p-aminobenzoyl-glutamate transmembrane transport"/>
    <property type="evidence" value="ECO:0007669"/>
    <property type="project" value="InterPro"/>
</dbReference>
<dbReference type="PANTHER" id="PTHR30282:SF0">
    <property type="entry name" value="P-AMINOBENZOYL-GLUTAMATE TRANSPORT PROTEIN"/>
    <property type="match status" value="1"/>
</dbReference>
<dbReference type="GO" id="GO:0015558">
    <property type="term" value="F:secondary active p-aminobenzoyl-glutamate transmembrane transporter activity"/>
    <property type="evidence" value="ECO:0007669"/>
    <property type="project" value="InterPro"/>
</dbReference>
<name>A0A161PUW6_9FIRM</name>
<keyword evidence="1" id="KW-1133">Transmembrane helix</keyword>
<comment type="caution">
    <text evidence="2">The sequence shown here is derived from an EMBL/GenBank/DDBJ whole genome shotgun (WGS) entry which is preliminary data.</text>
</comment>
<feature type="transmembrane region" description="Helical" evidence="1">
    <location>
        <begin position="474"/>
        <end position="499"/>
    </location>
</feature>
<feature type="transmembrane region" description="Helical" evidence="1">
    <location>
        <begin position="413"/>
        <end position="432"/>
    </location>
</feature>